<keyword evidence="4" id="KW-0862">Zinc</keyword>
<accession>A0A8S0QJH1</accession>
<protein>
    <submittedName>
        <fullName evidence="6">GATA transcription factor 15-like</fullName>
    </submittedName>
</protein>
<keyword evidence="7" id="KW-1185">Reference proteome</keyword>
<proteinExistence type="predicted"/>
<keyword evidence="2" id="KW-0238">DNA-binding</keyword>
<dbReference type="Gene3D" id="3.30.50.10">
    <property type="entry name" value="Erythroid Transcription Factor GATA-1, subunit A"/>
    <property type="match status" value="1"/>
</dbReference>
<dbReference type="InterPro" id="IPR000679">
    <property type="entry name" value="Znf_GATA"/>
</dbReference>
<name>A0A8S0QJH1_OLEEU</name>
<dbReference type="AlphaFoldDB" id="A0A8S0QJH1"/>
<dbReference type="SUPFAM" id="SSF57716">
    <property type="entry name" value="Glucocorticoid receptor-like (DNA-binding domain)"/>
    <property type="match status" value="1"/>
</dbReference>
<evidence type="ECO:0000256" key="3">
    <source>
        <dbReference type="ARBA" id="ARBA00023163"/>
    </source>
</evidence>
<keyword evidence="1" id="KW-0805">Transcription regulation</keyword>
<dbReference type="GO" id="GO:0043565">
    <property type="term" value="F:sequence-specific DNA binding"/>
    <property type="evidence" value="ECO:0007669"/>
    <property type="project" value="InterPro"/>
</dbReference>
<evidence type="ECO:0000256" key="4">
    <source>
        <dbReference type="PROSITE-ProRule" id="PRU00094"/>
    </source>
</evidence>
<dbReference type="PROSITE" id="PS50114">
    <property type="entry name" value="GATA_ZN_FINGER_2"/>
    <property type="match status" value="1"/>
</dbReference>
<gene>
    <name evidence="6" type="ORF">OLEA9_A065528</name>
</gene>
<dbReference type="OrthoDB" id="913037at2759"/>
<keyword evidence="4" id="KW-0479">Metal-binding</keyword>
<evidence type="ECO:0000256" key="1">
    <source>
        <dbReference type="ARBA" id="ARBA00023015"/>
    </source>
</evidence>
<keyword evidence="3" id="KW-0804">Transcription</keyword>
<reference evidence="6 7" key="1">
    <citation type="submission" date="2019-12" db="EMBL/GenBank/DDBJ databases">
        <authorList>
            <person name="Alioto T."/>
            <person name="Alioto T."/>
            <person name="Gomez Garrido J."/>
        </authorList>
    </citation>
    <scope>NUCLEOTIDE SEQUENCE [LARGE SCALE GENOMIC DNA]</scope>
</reference>
<feature type="domain" description="GATA-type" evidence="5">
    <location>
        <begin position="66"/>
        <end position="89"/>
    </location>
</feature>
<evidence type="ECO:0000313" key="6">
    <source>
        <dbReference type="EMBL" id="CAA2965590.1"/>
    </source>
</evidence>
<organism evidence="6 7">
    <name type="scientific">Olea europaea subsp. europaea</name>
    <dbReference type="NCBI Taxonomy" id="158383"/>
    <lineage>
        <taxon>Eukaryota</taxon>
        <taxon>Viridiplantae</taxon>
        <taxon>Streptophyta</taxon>
        <taxon>Embryophyta</taxon>
        <taxon>Tracheophyta</taxon>
        <taxon>Spermatophyta</taxon>
        <taxon>Magnoliopsida</taxon>
        <taxon>eudicotyledons</taxon>
        <taxon>Gunneridae</taxon>
        <taxon>Pentapetalae</taxon>
        <taxon>asterids</taxon>
        <taxon>lamiids</taxon>
        <taxon>Lamiales</taxon>
        <taxon>Oleaceae</taxon>
        <taxon>Oleeae</taxon>
        <taxon>Olea</taxon>
    </lineage>
</organism>
<sequence length="96" mass="10685">MSNEDGHKLDLTLRLGFHDEVEDNKEKVEDNTSILESNNQDPLSIRLGQANSNAFVQGNIATMRRSSVDRSCKVCGVNQTPLWRKGPDGPQVNHLP</sequence>
<evidence type="ECO:0000259" key="5">
    <source>
        <dbReference type="PROSITE" id="PS50114"/>
    </source>
</evidence>
<evidence type="ECO:0000256" key="2">
    <source>
        <dbReference type="ARBA" id="ARBA00023125"/>
    </source>
</evidence>
<evidence type="ECO:0000313" key="7">
    <source>
        <dbReference type="Proteomes" id="UP000594638"/>
    </source>
</evidence>
<dbReference type="Gramene" id="OE9A065528T1">
    <property type="protein sequence ID" value="OE9A065528C1"/>
    <property type="gene ID" value="OE9A065528"/>
</dbReference>
<dbReference type="InterPro" id="IPR013088">
    <property type="entry name" value="Znf_NHR/GATA"/>
</dbReference>
<dbReference type="EMBL" id="CACTIH010001846">
    <property type="protein sequence ID" value="CAA2965590.1"/>
    <property type="molecule type" value="Genomic_DNA"/>
</dbReference>
<dbReference type="GO" id="GO:0008270">
    <property type="term" value="F:zinc ion binding"/>
    <property type="evidence" value="ECO:0007669"/>
    <property type="project" value="UniProtKB-KW"/>
</dbReference>
<comment type="caution">
    <text evidence="6">The sequence shown here is derived from an EMBL/GenBank/DDBJ whole genome shotgun (WGS) entry which is preliminary data.</text>
</comment>
<dbReference type="GO" id="GO:0006355">
    <property type="term" value="P:regulation of DNA-templated transcription"/>
    <property type="evidence" value="ECO:0007669"/>
    <property type="project" value="InterPro"/>
</dbReference>
<dbReference type="Proteomes" id="UP000594638">
    <property type="component" value="Unassembled WGS sequence"/>
</dbReference>
<keyword evidence="4" id="KW-0863">Zinc-finger</keyword>